<keyword evidence="10" id="KW-1015">Disulfide bond</keyword>
<evidence type="ECO:0000256" key="2">
    <source>
        <dbReference type="ARBA" id="ARBA00004173"/>
    </source>
</evidence>
<protein>
    <submittedName>
        <fullName evidence="12">NADH-ubiquinone oxidoreductase 19 kDa subunit</fullName>
    </submittedName>
</protein>
<keyword evidence="8" id="KW-0249">Electron transport</keyword>
<gene>
    <name evidence="12" type="ORF">GCK32_009671</name>
</gene>
<evidence type="ECO:0000256" key="5">
    <source>
        <dbReference type="ARBA" id="ARBA00022448"/>
    </source>
</evidence>
<dbReference type="InterPro" id="IPR057476">
    <property type="entry name" value="Cux_N"/>
</dbReference>
<keyword evidence="5" id="KW-0813">Transport</keyword>
<dbReference type="EMBL" id="WIXE01023212">
    <property type="protein sequence ID" value="KAK5966705.1"/>
    <property type="molecule type" value="Genomic_DNA"/>
</dbReference>
<evidence type="ECO:0000259" key="11">
    <source>
        <dbReference type="Pfam" id="PF25398"/>
    </source>
</evidence>
<evidence type="ECO:0000256" key="4">
    <source>
        <dbReference type="ARBA" id="ARBA00010705"/>
    </source>
</evidence>
<comment type="subcellular location">
    <subcellularLocation>
        <location evidence="2">Mitochondrion</location>
    </subcellularLocation>
</comment>
<keyword evidence="9" id="KW-0496">Mitochondrion</keyword>
<keyword evidence="7" id="KW-0677">Repeat</keyword>
<feature type="domain" description="Cux N-terminal" evidence="11">
    <location>
        <begin position="207"/>
        <end position="266"/>
    </location>
</feature>
<evidence type="ECO:0000313" key="12">
    <source>
        <dbReference type="EMBL" id="KAK5966705.1"/>
    </source>
</evidence>
<evidence type="ECO:0000256" key="7">
    <source>
        <dbReference type="ARBA" id="ARBA00022737"/>
    </source>
</evidence>
<dbReference type="GO" id="GO:0006120">
    <property type="term" value="P:mitochondrial electron transport, NADH to ubiquinone"/>
    <property type="evidence" value="ECO:0007669"/>
    <property type="project" value="InterPro"/>
</dbReference>
<evidence type="ECO:0000313" key="13">
    <source>
        <dbReference type="Proteomes" id="UP001331761"/>
    </source>
</evidence>
<keyword evidence="13" id="KW-1185">Reference proteome</keyword>
<dbReference type="Pfam" id="PF25398">
    <property type="entry name" value="CUX1_N"/>
    <property type="match status" value="1"/>
</dbReference>
<reference evidence="12 13" key="1">
    <citation type="submission" date="2019-10" db="EMBL/GenBank/DDBJ databases">
        <title>Assembly and Annotation for the nematode Trichostrongylus colubriformis.</title>
        <authorList>
            <person name="Martin J."/>
        </authorList>
    </citation>
    <scope>NUCLEOTIDE SEQUENCE [LARGE SCALE GENOMIC DNA]</scope>
    <source>
        <strain evidence="12">G859</strain>
        <tissue evidence="12">Whole worm</tissue>
    </source>
</reference>
<dbReference type="PANTHER" id="PTHR13344:SF0">
    <property type="entry name" value="NADH DEHYDROGENASE [UBIQUINONE] 1 ALPHA SUBCOMPLEX SUBUNIT 8"/>
    <property type="match status" value="1"/>
</dbReference>
<evidence type="ECO:0000256" key="6">
    <source>
        <dbReference type="ARBA" id="ARBA00022660"/>
    </source>
</evidence>
<dbReference type="AlphaFoldDB" id="A0AAN8ETS9"/>
<evidence type="ECO:0000256" key="9">
    <source>
        <dbReference type="ARBA" id="ARBA00023128"/>
    </source>
</evidence>
<organism evidence="12 13">
    <name type="scientific">Trichostrongylus colubriformis</name>
    <name type="common">Black scour worm</name>
    <dbReference type="NCBI Taxonomy" id="6319"/>
    <lineage>
        <taxon>Eukaryota</taxon>
        <taxon>Metazoa</taxon>
        <taxon>Ecdysozoa</taxon>
        <taxon>Nematoda</taxon>
        <taxon>Chromadorea</taxon>
        <taxon>Rhabditida</taxon>
        <taxon>Rhabditina</taxon>
        <taxon>Rhabditomorpha</taxon>
        <taxon>Strongyloidea</taxon>
        <taxon>Trichostrongylidae</taxon>
        <taxon>Trichostrongylus</taxon>
    </lineage>
</organism>
<feature type="non-terminal residue" evidence="12">
    <location>
        <position position="272"/>
    </location>
</feature>
<accession>A0AAN8ETS9</accession>
<dbReference type="PANTHER" id="PTHR13344">
    <property type="entry name" value="NADH-UBIQUINONE OXIDOREDUCTASE"/>
    <property type="match status" value="1"/>
</dbReference>
<keyword evidence="6" id="KW-0679">Respiratory chain</keyword>
<comment type="caution">
    <text evidence="12">The sequence shown here is derived from an EMBL/GenBank/DDBJ whole genome shotgun (WGS) entry which is preliminary data.</text>
</comment>
<comment type="similarity">
    <text evidence="3">Belongs to the CMC family.</text>
</comment>
<dbReference type="InterPro" id="IPR013892">
    <property type="entry name" value="Cyt_c_biogenesis_Cmc1-like"/>
</dbReference>
<dbReference type="GO" id="GO:0005739">
    <property type="term" value="C:mitochondrion"/>
    <property type="evidence" value="ECO:0007669"/>
    <property type="project" value="UniProtKB-SubCell"/>
</dbReference>
<evidence type="ECO:0000256" key="3">
    <source>
        <dbReference type="ARBA" id="ARBA00007347"/>
    </source>
</evidence>
<comment type="function">
    <text evidence="1">Accessory subunit of the mitochondrial membrane respiratory chain NADH dehydrogenase (Complex I), that is believed not to be involved in catalysis. Complex I functions in the transfer of electrons from NADH to the respiratory chain. The immediate electron acceptor for the enzyme is believed to be ubiquinone.</text>
</comment>
<dbReference type="Proteomes" id="UP001331761">
    <property type="component" value="Unassembled WGS sequence"/>
</dbReference>
<evidence type="ECO:0000256" key="10">
    <source>
        <dbReference type="ARBA" id="ARBA00023157"/>
    </source>
</evidence>
<evidence type="ECO:0000256" key="1">
    <source>
        <dbReference type="ARBA" id="ARBA00003195"/>
    </source>
</evidence>
<name>A0AAN8ETS9_TRICO</name>
<sequence length="272" mass="31576">MALTKDMKLPSDEELTVPQEITLSTPWLKAVAPYMAKHCEDQINEFMLRRKELQDPRATLKEGAAVTACGVDFLRSLKKTCAKETETLANCVDQSSARLFMSKCHDQQKVLDACIEEKLQITRPKMGYFSKLHVYDSKHPAPEPKVRDYKAEAAKVLKELPEDYHLRKDYRNDENYFCNKDYGWSPLVQVTLFLWIYKHTFLSGSIMESFLKSWKAVSWENVQLRVDGEIKAIGQRQDEGEVGRKILVDESNKYRENTTKVIFEDFLSFMLK</sequence>
<dbReference type="Pfam" id="PF08583">
    <property type="entry name" value="Cmc1"/>
    <property type="match status" value="1"/>
</dbReference>
<comment type="similarity">
    <text evidence="4">Belongs to the complex I NDUFA8 subunit family.</text>
</comment>
<evidence type="ECO:0000256" key="8">
    <source>
        <dbReference type="ARBA" id="ARBA00022982"/>
    </source>
</evidence>
<dbReference type="InterPro" id="IPR016680">
    <property type="entry name" value="NDUFA8"/>
</dbReference>
<proteinExistence type="inferred from homology"/>